<evidence type="ECO:0000256" key="7">
    <source>
        <dbReference type="ARBA" id="ARBA00022801"/>
    </source>
</evidence>
<comment type="similarity">
    <text evidence="2">Belongs to the ribonuclease III family.</text>
</comment>
<dbReference type="GO" id="GO:0046872">
    <property type="term" value="F:metal ion binding"/>
    <property type="evidence" value="ECO:0007669"/>
    <property type="project" value="UniProtKB-KW"/>
</dbReference>
<comment type="cofactor">
    <cofactor evidence="9">
        <name>Mg(2+)</name>
        <dbReference type="ChEBI" id="CHEBI:18420"/>
    </cofactor>
</comment>
<keyword evidence="6 9" id="KW-0255">Endonuclease</keyword>
<dbReference type="Proteomes" id="UP000438699">
    <property type="component" value="Unassembled WGS sequence"/>
</dbReference>
<feature type="active site" evidence="9">
    <location>
        <position position="47"/>
    </location>
</feature>
<gene>
    <name evidence="9 12" type="primary">rnc</name>
    <name evidence="12" type="ORF">F8A88_14715</name>
</gene>
<protein>
    <recommendedName>
        <fullName evidence="9">Ribonuclease 3</fullName>
        <ecNumber evidence="9">3.1.26.3</ecNumber>
    </recommendedName>
    <alternativeName>
        <fullName evidence="9">Ribonuclease III</fullName>
        <shortName evidence="9">RNase III</shortName>
    </alternativeName>
</protein>
<keyword evidence="9" id="KW-0819">tRNA processing</keyword>
<feature type="binding site" evidence="9">
    <location>
        <position position="116"/>
    </location>
    <ligand>
        <name>Mg(2+)</name>
        <dbReference type="ChEBI" id="CHEBI:18420"/>
    </ligand>
</feature>
<dbReference type="PANTHER" id="PTHR11207:SF0">
    <property type="entry name" value="RIBONUCLEASE 3"/>
    <property type="match status" value="1"/>
</dbReference>
<feature type="domain" description="RNase III" evidence="11">
    <location>
        <begin position="3"/>
        <end position="130"/>
    </location>
</feature>
<feature type="domain" description="DRBM" evidence="10">
    <location>
        <begin position="157"/>
        <end position="226"/>
    </location>
</feature>
<evidence type="ECO:0000256" key="1">
    <source>
        <dbReference type="ARBA" id="ARBA00000109"/>
    </source>
</evidence>
<dbReference type="Pfam" id="PF00035">
    <property type="entry name" value="dsrm"/>
    <property type="match status" value="1"/>
</dbReference>
<dbReference type="GO" id="GO:0006364">
    <property type="term" value="P:rRNA processing"/>
    <property type="evidence" value="ECO:0007669"/>
    <property type="project" value="UniProtKB-UniRule"/>
</dbReference>
<keyword evidence="3 9" id="KW-0698">rRNA processing</keyword>
<proteinExistence type="inferred from homology"/>
<evidence type="ECO:0000259" key="10">
    <source>
        <dbReference type="PROSITE" id="PS50137"/>
    </source>
</evidence>
<feature type="binding site" evidence="9">
    <location>
        <position position="119"/>
    </location>
    <ligand>
        <name>Mg(2+)</name>
        <dbReference type="ChEBI" id="CHEBI:18420"/>
    </ligand>
</feature>
<dbReference type="FunFam" id="1.10.1520.10:FF:000001">
    <property type="entry name" value="Ribonuclease 3"/>
    <property type="match status" value="1"/>
</dbReference>
<dbReference type="GO" id="GO:0004525">
    <property type="term" value="F:ribonuclease III activity"/>
    <property type="evidence" value="ECO:0007669"/>
    <property type="project" value="UniProtKB-UniRule"/>
</dbReference>
<dbReference type="OrthoDB" id="9805026at2"/>
<comment type="subunit">
    <text evidence="9">Homodimer.</text>
</comment>
<name>A0A6N6MZA2_9BACT</name>
<dbReference type="NCBIfam" id="TIGR02191">
    <property type="entry name" value="RNaseIII"/>
    <property type="match status" value="1"/>
</dbReference>
<dbReference type="PANTHER" id="PTHR11207">
    <property type="entry name" value="RIBONUCLEASE III"/>
    <property type="match status" value="1"/>
</dbReference>
<dbReference type="InterPro" id="IPR000999">
    <property type="entry name" value="RNase_III_dom"/>
</dbReference>
<dbReference type="EC" id="3.1.26.3" evidence="9"/>
<keyword evidence="9" id="KW-0699">rRNA-binding</keyword>
<dbReference type="RefSeq" id="WP_151151942.1">
    <property type="nucleotide sequence ID" value="NZ_WAIE01000009.1"/>
</dbReference>
<dbReference type="SUPFAM" id="SSF54768">
    <property type="entry name" value="dsRNA-binding domain-like"/>
    <property type="match status" value="1"/>
</dbReference>
<keyword evidence="7 9" id="KW-0378">Hydrolase</keyword>
<evidence type="ECO:0000313" key="13">
    <source>
        <dbReference type="Proteomes" id="UP000438699"/>
    </source>
</evidence>
<comment type="catalytic activity">
    <reaction evidence="1 9">
        <text>Endonucleolytic cleavage to 5'-phosphomonoester.</text>
        <dbReference type="EC" id="3.1.26.3"/>
    </reaction>
</comment>
<keyword evidence="9" id="KW-0963">Cytoplasm</keyword>
<dbReference type="GO" id="GO:0003725">
    <property type="term" value="F:double-stranded RNA binding"/>
    <property type="evidence" value="ECO:0007669"/>
    <property type="project" value="TreeGrafter"/>
</dbReference>
<dbReference type="Gene3D" id="1.10.1520.10">
    <property type="entry name" value="Ribonuclease III domain"/>
    <property type="match status" value="1"/>
</dbReference>
<evidence type="ECO:0000256" key="9">
    <source>
        <dbReference type="HAMAP-Rule" id="MF_00104"/>
    </source>
</evidence>
<organism evidence="12 13">
    <name type="scientific">Pseudodesulfovibrio senegalensis</name>
    <dbReference type="NCBI Taxonomy" id="1721087"/>
    <lineage>
        <taxon>Bacteria</taxon>
        <taxon>Pseudomonadati</taxon>
        <taxon>Thermodesulfobacteriota</taxon>
        <taxon>Desulfovibrionia</taxon>
        <taxon>Desulfovibrionales</taxon>
        <taxon>Desulfovibrionaceae</taxon>
    </lineage>
</organism>
<dbReference type="PROSITE" id="PS00517">
    <property type="entry name" value="RNASE_3_1"/>
    <property type="match status" value="1"/>
</dbReference>
<dbReference type="InterPro" id="IPR036389">
    <property type="entry name" value="RNase_III_sf"/>
</dbReference>
<comment type="subcellular location">
    <subcellularLocation>
        <location evidence="9">Cytoplasm</location>
    </subcellularLocation>
</comment>
<dbReference type="GO" id="GO:0006397">
    <property type="term" value="P:mRNA processing"/>
    <property type="evidence" value="ECO:0007669"/>
    <property type="project" value="UniProtKB-UniRule"/>
</dbReference>
<dbReference type="SMART" id="SM00358">
    <property type="entry name" value="DSRM"/>
    <property type="match status" value="1"/>
</dbReference>
<keyword evidence="13" id="KW-1185">Reference proteome</keyword>
<evidence type="ECO:0000313" key="12">
    <source>
        <dbReference type="EMBL" id="KAB1438972.1"/>
    </source>
</evidence>
<evidence type="ECO:0000256" key="8">
    <source>
        <dbReference type="ARBA" id="ARBA00022884"/>
    </source>
</evidence>
<feature type="binding site" evidence="9">
    <location>
        <position position="43"/>
    </location>
    <ligand>
        <name>Mg(2+)</name>
        <dbReference type="ChEBI" id="CHEBI:18420"/>
    </ligand>
</feature>
<evidence type="ECO:0000256" key="5">
    <source>
        <dbReference type="ARBA" id="ARBA00022722"/>
    </source>
</evidence>
<dbReference type="Pfam" id="PF14622">
    <property type="entry name" value="Ribonucleas_3_3"/>
    <property type="match status" value="1"/>
</dbReference>
<reference evidence="12 13" key="1">
    <citation type="journal article" date="2017" name="Int. J. Syst. Evol. Microbiol.">
        <title>Desulfovibrio senegalensis sp. nov., a mesophilic sulfate reducer isolated from marine sediment.</title>
        <authorList>
            <person name="Thioye A."/>
            <person name="Gam Z.B.A."/>
            <person name="Mbengue M."/>
            <person name="Cayol J.L."/>
            <person name="Joseph-Bartoli M."/>
            <person name="Toure-Kane C."/>
            <person name="Labat M."/>
        </authorList>
    </citation>
    <scope>NUCLEOTIDE SEQUENCE [LARGE SCALE GENOMIC DNA]</scope>
    <source>
        <strain evidence="12 13">DSM 101509</strain>
    </source>
</reference>
<evidence type="ECO:0000259" key="11">
    <source>
        <dbReference type="PROSITE" id="PS50142"/>
    </source>
</evidence>
<dbReference type="GO" id="GO:0019843">
    <property type="term" value="F:rRNA binding"/>
    <property type="evidence" value="ECO:0007669"/>
    <property type="project" value="UniProtKB-KW"/>
</dbReference>
<accession>A0A6N6MZA2</accession>
<feature type="active site" evidence="9">
    <location>
        <position position="119"/>
    </location>
</feature>
<dbReference type="GO" id="GO:0010468">
    <property type="term" value="P:regulation of gene expression"/>
    <property type="evidence" value="ECO:0007669"/>
    <property type="project" value="TreeGrafter"/>
</dbReference>
<dbReference type="PROSITE" id="PS50142">
    <property type="entry name" value="RNASE_3_2"/>
    <property type="match status" value="1"/>
</dbReference>
<dbReference type="GO" id="GO:0005737">
    <property type="term" value="C:cytoplasm"/>
    <property type="evidence" value="ECO:0007669"/>
    <property type="project" value="UniProtKB-SubCell"/>
</dbReference>
<sequence>MDTVELEQCIHHRFSQVKLLHLALTHSSYANEQGCEGNNERLEFLGDAVLELCISEEAYKRYPLVPEGHLTRIRSNLVKEKSLASIARGLGLDRYLLLGRGEDMQGGRERDSLLSDVFEAVIGAVFLDSGFENAKRVVAGIFSDRWPENTVMREAKDYKSRLQEETQRLFQARPVYVLTGTEGPEHEKVFEVRVTLPDESGFEASGTSVKKAEQNAARKALELLGTQKPGHQEPDGA</sequence>
<dbReference type="InterPro" id="IPR014720">
    <property type="entry name" value="dsRBD_dom"/>
</dbReference>
<keyword evidence="9" id="KW-0479">Metal-binding</keyword>
<dbReference type="EMBL" id="WAIE01000009">
    <property type="protein sequence ID" value="KAB1438972.1"/>
    <property type="molecule type" value="Genomic_DNA"/>
</dbReference>
<keyword evidence="4 9" id="KW-0507">mRNA processing</keyword>
<keyword evidence="5 9" id="KW-0540">Nuclease</keyword>
<evidence type="ECO:0000256" key="4">
    <source>
        <dbReference type="ARBA" id="ARBA00022664"/>
    </source>
</evidence>
<dbReference type="HAMAP" id="MF_00104">
    <property type="entry name" value="RNase_III"/>
    <property type="match status" value="1"/>
</dbReference>
<dbReference type="SMART" id="SM00535">
    <property type="entry name" value="RIBOc"/>
    <property type="match status" value="1"/>
</dbReference>
<dbReference type="SUPFAM" id="SSF69065">
    <property type="entry name" value="RNase III domain-like"/>
    <property type="match status" value="1"/>
</dbReference>
<dbReference type="InterPro" id="IPR011907">
    <property type="entry name" value="RNase_III"/>
</dbReference>
<keyword evidence="9" id="KW-0460">Magnesium</keyword>
<comment type="caution">
    <text evidence="12">The sequence shown here is derived from an EMBL/GenBank/DDBJ whole genome shotgun (WGS) entry which is preliminary data.</text>
</comment>
<dbReference type="PROSITE" id="PS50137">
    <property type="entry name" value="DS_RBD"/>
    <property type="match status" value="1"/>
</dbReference>
<dbReference type="AlphaFoldDB" id="A0A6N6MZA2"/>
<dbReference type="CDD" id="cd00593">
    <property type="entry name" value="RIBOc"/>
    <property type="match status" value="1"/>
</dbReference>
<comment type="function">
    <text evidence="9">Digests double-stranded RNA. Involved in the processing of primary rRNA transcript to yield the immediate precursors to the large and small rRNAs (23S and 16S). Processes some mRNAs, and tRNAs when they are encoded in the rRNA operon. Processes pre-crRNA and tracrRNA of type II CRISPR loci if present in the organism.</text>
</comment>
<dbReference type="GO" id="GO:0008033">
    <property type="term" value="P:tRNA processing"/>
    <property type="evidence" value="ECO:0007669"/>
    <property type="project" value="UniProtKB-KW"/>
</dbReference>
<evidence type="ECO:0000256" key="3">
    <source>
        <dbReference type="ARBA" id="ARBA00022552"/>
    </source>
</evidence>
<dbReference type="CDD" id="cd10845">
    <property type="entry name" value="DSRM_RNAse_III_family"/>
    <property type="match status" value="1"/>
</dbReference>
<keyword evidence="8 9" id="KW-0694">RNA-binding</keyword>
<evidence type="ECO:0000256" key="2">
    <source>
        <dbReference type="ARBA" id="ARBA00010183"/>
    </source>
</evidence>
<evidence type="ECO:0000256" key="6">
    <source>
        <dbReference type="ARBA" id="ARBA00022759"/>
    </source>
</evidence>
<dbReference type="Gene3D" id="3.30.160.20">
    <property type="match status" value="1"/>
</dbReference>